<organism evidence="1">
    <name type="scientific">freshwater metagenome</name>
    <dbReference type="NCBI Taxonomy" id="449393"/>
    <lineage>
        <taxon>unclassified sequences</taxon>
        <taxon>metagenomes</taxon>
        <taxon>ecological metagenomes</taxon>
    </lineage>
</organism>
<protein>
    <submittedName>
        <fullName evidence="1">Unannotated protein</fullName>
    </submittedName>
</protein>
<proteinExistence type="predicted"/>
<accession>A0A6J7BZJ0</accession>
<gene>
    <name evidence="1" type="ORF">UFOPK3268_01182</name>
</gene>
<name>A0A6J7BZJ0_9ZZZZ</name>
<dbReference type="EMBL" id="CAFBIZ010000157">
    <property type="protein sequence ID" value="CAB4851237.1"/>
    <property type="molecule type" value="Genomic_DNA"/>
</dbReference>
<evidence type="ECO:0000313" key="1">
    <source>
        <dbReference type="EMBL" id="CAB4851237.1"/>
    </source>
</evidence>
<dbReference type="AlphaFoldDB" id="A0A6J7BZJ0"/>
<reference evidence="1" key="1">
    <citation type="submission" date="2020-05" db="EMBL/GenBank/DDBJ databases">
        <authorList>
            <person name="Chiriac C."/>
            <person name="Salcher M."/>
            <person name="Ghai R."/>
            <person name="Kavagutti S V."/>
        </authorList>
    </citation>
    <scope>NUCLEOTIDE SEQUENCE</scope>
</reference>
<sequence>MARPPVVATTATTSVELVDCAAAVVGAWATAGATSAGGPAGRPAARRRGARAVVGLVSVVGPSVTRSTPVLTSGA</sequence>